<dbReference type="EMBL" id="VCLA01000191">
    <property type="protein sequence ID" value="MQT04389.1"/>
    <property type="molecule type" value="Genomic_DNA"/>
</dbReference>
<protein>
    <submittedName>
        <fullName evidence="3">IS5 family transposase</fullName>
    </submittedName>
</protein>
<evidence type="ECO:0000313" key="3">
    <source>
        <dbReference type="EMBL" id="MQT04389.1"/>
    </source>
</evidence>
<gene>
    <name evidence="3" type="ORF">FF041_30790</name>
</gene>
<comment type="caution">
    <text evidence="3">The sequence shown here is derived from an EMBL/GenBank/DDBJ whole genome shotgun (WGS) entry which is preliminary data.</text>
</comment>
<dbReference type="AlphaFoldDB" id="A0A646KPZ1"/>
<dbReference type="PANTHER" id="PTHR46637">
    <property type="entry name" value="TIS1421-TRANSPOSASE PROTEIN A"/>
    <property type="match status" value="1"/>
</dbReference>
<feature type="region of interest" description="Disordered" evidence="1">
    <location>
        <begin position="112"/>
        <end position="133"/>
    </location>
</feature>
<dbReference type="NCBIfam" id="NF033580">
    <property type="entry name" value="transpos_IS5_3"/>
    <property type="match status" value="1"/>
</dbReference>
<evidence type="ECO:0000313" key="4">
    <source>
        <dbReference type="Proteomes" id="UP000419138"/>
    </source>
</evidence>
<dbReference type="InterPro" id="IPR025161">
    <property type="entry name" value="IS402-like_dom"/>
</dbReference>
<dbReference type="PANTHER" id="PTHR46637:SF1">
    <property type="entry name" value="BLL5188 PROTEIN"/>
    <property type="match status" value="1"/>
</dbReference>
<dbReference type="Pfam" id="PF13340">
    <property type="entry name" value="DUF4096"/>
    <property type="match status" value="1"/>
</dbReference>
<keyword evidence="4" id="KW-1185">Reference proteome</keyword>
<evidence type="ECO:0000256" key="1">
    <source>
        <dbReference type="SAM" id="MobiDB-lite"/>
    </source>
</evidence>
<accession>A0A646KPZ1</accession>
<name>A0A646KPZ1_STRJU</name>
<organism evidence="3 4">
    <name type="scientific">Streptomyces jumonjinensis</name>
    <dbReference type="NCBI Taxonomy" id="1945"/>
    <lineage>
        <taxon>Bacteria</taxon>
        <taxon>Bacillati</taxon>
        <taxon>Actinomycetota</taxon>
        <taxon>Actinomycetes</taxon>
        <taxon>Kitasatosporales</taxon>
        <taxon>Streptomycetaceae</taxon>
        <taxon>Streptomyces</taxon>
    </lineage>
</organism>
<feature type="domain" description="Insertion element IS402-like" evidence="2">
    <location>
        <begin position="13"/>
        <end position="83"/>
    </location>
</feature>
<evidence type="ECO:0000259" key="2">
    <source>
        <dbReference type="Pfam" id="PF13340"/>
    </source>
</evidence>
<proteinExistence type="predicted"/>
<dbReference type="Proteomes" id="UP000419138">
    <property type="component" value="Unassembled WGS sequence"/>
</dbReference>
<sequence>MMDHGGVIRRHELSDVEWAFVQPLLPREDRGRRPLDDRTVLNGIVWKFRTGVAWRDVPERYGPWATLHTRFRRWTLDGTFKRMLRAAQAGTDAAGDIEWLVSVDSTLVRAHQHAAGARKEGSGPRPSAGPEAG</sequence>
<dbReference type="InterPro" id="IPR052909">
    <property type="entry name" value="Transposase_6_like"/>
</dbReference>
<reference evidence="3 4" key="1">
    <citation type="submission" date="2019-05" db="EMBL/GenBank/DDBJ databases">
        <title>Comparative genomics and metabolomics analyses of clavulanic acid producing Streptomyces species provides insight into specialized metabolism and evolution of beta-lactam biosynthetic gene clusters.</title>
        <authorList>
            <person name="Moore M.A."/>
            <person name="Cruz-Morales P."/>
            <person name="Barona Gomez F."/>
            <person name="Kapil T."/>
        </authorList>
    </citation>
    <scope>NUCLEOTIDE SEQUENCE [LARGE SCALE GENOMIC DNA]</scope>
    <source>
        <strain evidence="3 4">NRRL 5741</strain>
    </source>
</reference>
<dbReference type="OrthoDB" id="4546548at2"/>